<proteinExistence type="predicted"/>
<dbReference type="Pfam" id="PF12833">
    <property type="entry name" value="HTH_18"/>
    <property type="match status" value="1"/>
</dbReference>
<keyword evidence="2" id="KW-0805">Transcription regulation</keyword>
<dbReference type="SMART" id="SM00342">
    <property type="entry name" value="HTH_ARAC"/>
    <property type="match status" value="1"/>
</dbReference>
<name>A0AAF0Z8C8_9MICO</name>
<reference evidence="10" key="1">
    <citation type="submission" date="2023-11" db="EMBL/GenBank/DDBJ databases">
        <authorList>
            <person name="Helweg L.P."/>
            <person name="Kiel A."/>
            <person name="Hitz F."/>
            <person name="Ruckert-Reed C."/>
            <person name="Busche T."/>
            <person name="Kaltschmidt B."/>
            <person name="Kaltschmidt C."/>
        </authorList>
    </citation>
    <scope>NUCLEOTIDE SEQUENCE [LARGE SCALE GENOMIC DNA]</scope>
    <source>
        <strain evidence="10">4.1</strain>
    </source>
</reference>
<dbReference type="AlphaFoldDB" id="A0AAF0Z8C8"/>
<protein>
    <recommendedName>
        <fullName evidence="5">HTH-type transcriptional regulator RipA</fullName>
    </recommendedName>
    <alternativeName>
        <fullName evidence="6">Repressor of iron proteins A</fullName>
    </alternativeName>
</protein>
<keyword evidence="3" id="KW-0238">DNA-binding</keyword>
<evidence type="ECO:0000256" key="4">
    <source>
        <dbReference type="ARBA" id="ARBA00023163"/>
    </source>
</evidence>
<dbReference type="PANTHER" id="PTHR11019">
    <property type="entry name" value="HTH-TYPE TRANSCRIPTIONAL REGULATOR NIMR"/>
    <property type="match status" value="1"/>
</dbReference>
<dbReference type="RefSeq" id="WP_319161097.1">
    <property type="nucleotide sequence ID" value="NZ_CP138359.1"/>
</dbReference>
<dbReference type="GO" id="GO:0043565">
    <property type="term" value="F:sequence-specific DNA binding"/>
    <property type="evidence" value="ECO:0007669"/>
    <property type="project" value="InterPro"/>
</dbReference>
<dbReference type="PRINTS" id="PR00032">
    <property type="entry name" value="HTHARAC"/>
</dbReference>
<evidence type="ECO:0000256" key="6">
    <source>
        <dbReference type="ARBA" id="ARBA00079449"/>
    </source>
</evidence>
<dbReference type="SUPFAM" id="SSF51182">
    <property type="entry name" value="RmlC-like cupins"/>
    <property type="match status" value="1"/>
</dbReference>
<dbReference type="InterPro" id="IPR018060">
    <property type="entry name" value="HTH_AraC"/>
</dbReference>
<evidence type="ECO:0000256" key="7">
    <source>
        <dbReference type="SAM" id="MobiDB-lite"/>
    </source>
</evidence>
<dbReference type="Gene3D" id="1.10.10.60">
    <property type="entry name" value="Homeodomain-like"/>
    <property type="match status" value="1"/>
</dbReference>
<dbReference type="Proteomes" id="UP001304340">
    <property type="component" value="Chromosome"/>
</dbReference>
<keyword evidence="4" id="KW-0804">Transcription</keyword>
<evidence type="ECO:0000313" key="9">
    <source>
        <dbReference type="EMBL" id="WPF84143.1"/>
    </source>
</evidence>
<dbReference type="GO" id="GO:0003700">
    <property type="term" value="F:DNA-binding transcription factor activity"/>
    <property type="evidence" value="ECO:0007669"/>
    <property type="project" value="InterPro"/>
</dbReference>
<dbReference type="InterPro" id="IPR003313">
    <property type="entry name" value="AraC-bd"/>
</dbReference>
<dbReference type="PROSITE" id="PS00041">
    <property type="entry name" value="HTH_ARAC_FAMILY_1"/>
    <property type="match status" value="1"/>
</dbReference>
<accession>A0AAF0Z8C8</accession>
<feature type="domain" description="HTH araC/xylS-type" evidence="8">
    <location>
        <begin position="179"/>
        <end position="276"/>
    </location>
</feature>
<dbReference type="InterPro" id="IPR011051">
    <property type="entry name" value="RmlC_Cupin_sf"/>
</dbReference>
<dbReference type="EMBL" id="CP138359">
    <property type="protein sequence ID" value="WPF84143.1"/>
    <property type="molecule type" value="Genomic_DNA"/>
</dbReference>
<dbReference type="SUPFAM" id="SSF46689">
    <property type="entry name" value="Homeodomain-like"/>
    <property type="match status" value="1"/>
</dbReference>
<dbReference type="FunFam" id="1.10.10.60:FF:000132">
    <property type="entry name" value="AraC family transcriptional regulator"/>
    <property type="match status" value="1"/>
</dbReference>
<evidence type="ECO:0000256" key="5">
    <source>
        <dbReference type="ARBA" id="ARBA00074140"/>
    </source>
</evidence>
<dbReference type="Pfam" id="PF02311">
    <property type="entry name" value="AraC_binding"/>
    <property type="match status" value="1"/>
</dbReference>
<keyword evidence="1" id="KW-0678">Repressor</keyword>
<gene>
    <name evidence="9" type="ORF">SANBI_001869</name>
</gene>
<dbReference type="PANTHER" id="PTHR11019:SF199">
    <property type="entry name" value="HTH-TYPE TRANSCRIPTIONAL REGULATOR NIMR"/>
    <property type="match status" value="1"/>
</dbReference>
<dbReference type="KEGG" id="sbil:SANBI_001869"/>
<dbReference type="PROSITE" id="PS01124">
    <property type="entry name" value="HTH_ARAC_FAMILY_2"/>
    <property type="match status" value="1"/>
</dbReference>
<dbReference type="InterPro" id="IPR018062">
    <property type="entry name" value="HTH_AraC-typ_CS"/>
</dbReference>
<keyword evidence="10" id="KW-1185">Reference proteome</keyword>
<organism evidence="9 10">
    <name type="scientific">Sanguibacter biliveldensis</name>
    <dbReference type="NCBI Taxonomy" id="3030830"/>
    <lineage>
        <taxon>Bacteria</taxon>
        <taxon>Bacillati</taxon>
        <taxon>Actinomycetota</taxon>
        <taxon>Actinomycetes</taxon>
        <taxon>Micrococcales</taxon>
        <taxon>Sanguibacteraceae</taxon>
        <taxon>Sanguibacter</taxon>
    </lineage>
</organism>
<dbReference type="InterPro" id="IPR009057">
    <property type="entry name" value="Homeodomain-like_sf"/>
</dbReference>
<evidence type="ECO:0000256" key="2">
    <source>
        <dbReference type="ARBA" id="ARBA00023015"/>
    </source>
</evidence>
<evidence type="ECO:0000259" key="8">
    <source>
        <dbReference type="PROSITE" id="PS01124"/>
    </source>
</evidence>
<dbReference type="InterPro" id="IPR020449">
    <property type="entry name" value="Tscrpt_reg_AraC-type_HTH"/>
</dbReference>
<evidence type="ECO:0000256" key="3">
    <source>
        <dbReference type="ARBA" id="ARBA00023125"/>
    </source>
</evidence>
<sequence>MTTQDHRPRTVGPRHHARARASESRQLPLYDAGSVEVPYVIQGAAEVITRDTWWDEHSHPTHELLWNERGASTATVGTRTWTVTPSVGLWVPAGVRHTGWTPAGTWQRAAQFSSHAVPSISADPVAVDVTALLSLLLDRLSEDGLSDASRATTEAMVLDVLAPAQTQLLLQVPTSPLLAPVVEVLRGDPADQTTLAGWSARLGVSSRTVTRTFVAETGLGFSQWVATARAQHAIAMLARDEEIDDVARAVGYGSASAFGTAFRRVTGVSPGRFRSM</sequence>
<evidence type="ECO:0000313" key="10">
    <source>
        <dbReference type="Proteomes" id="UP001304340"/>
    </source>
</evidence>
<evidence type="ECO:0000256" key="1">
    <source>
        <dbReference type="ARBA" id="ARBA00022491"/>
    </source>
</evidence>
<feature type="region of interest" description="Disordered" evidence="7">
    <location>
        <begin position="1"/>
        <end position="25"/>
    </location>
</feature>